<accession>A0A8T8WTU4</accession>
<feature type="compositionally biased region" description="Polar residues" evidence="1">
    <location>
        <begin position="67"/>
        <end position="85"/>
    </location>
</feature>
<dbReference type="Proteomes" id="UP000249497">
    <property type="component" value="Unassembled WGS sequence"/>
</dbReference>
<gene>
    <name evidence="2" type="ORF">BO86DRAFT_402098</name>
</gene>
<reference evidence="2 3" key="1">
    <citation type="submission" date="2018-02" db="EMBL/GenBank/DDBJ databases">
        <title>The genomes of Aspergillus section Nigri reveals drivers in fungal speciation.</title>
        <authorList>
            <consortium name="DOE Joint Genome Institute"/>
            <person name="Vesth T.C."/>
            <person name="Nybo J."/>
            <person name="Theobald S."/>
            <person name="Brandl J."/>
            <person name="Frisvad J.C."/>
            <person name="Nielsen K.F."/>
            <person name="Lyhne E.K."/>
            <person name="Kogle M.E."/>
            <person name="Kuo A."/>
            <person name="Riley R."/>
            <person name="Clum A."/>
            <person name="Nolan M."/>
            <person name="Lipzen A."/>
            <person name="Salamov A."/>
            <person name="Henrissat B."/>
            <person name="Wiebenga A."/>
            <person name="De vries R.P."/>
            <person name="Grigoriev I.V."/>
            <person name="Mortensen U.H."/>
            <person name="Andersen M.R."/>
            <person name="Baker S.E."/>
        </authorList>
    </citation>
    <scope>NUCLEOTIDE SEQUENCE [LARGE SCALE GENOMIC DNA]</scope>
    <source>
        <strain evidence="2 3">CBS 114.51</strain>
    </source>
</reference>
<name>A0A8T8WTU4_ASPJA</name>
<protein>
    <submittedName>
        <fullName evidence="2">Uncharacterized protein</fullName>
    </submittedName>
</protein>
<evidence type="ECO:0000256" key="1">
    <source>
        <dbReference type="SAM" id="MobiDB-lite"/>
    </source>
</evidence>
<dbReference type="EMBL" id="KZ824818">
    <property type="protein sequence ID" value="RAH79074.1"/>
    <property type="molecule type" value="Genomic_DNA"/>
</dbReference>
<dbReference type="RefSeq" id="XP_025524968.1">
    <property type="nucleotide sequence ID" value="XM_025673822.1"/>
</dbReference>
<dbReference type="AlphaFoldDB" id="A0A8T8WTU4"/>
<organism evidence="2 3">
    <name type="scientific">Aspergillus japonicus CBS 114.51</name>
    <dbReference type="NCBI Taxonomy" id="1448312"/>
    <lineage>
        <taxon>Eukaryota</taxon>
        <taxon>Fungi</taxon>
        <taxon>Dikarya</taxon>
        <taxon>Ascomycota</taxon>
        <taxon>Pezizomycotina</taxon>
        <taxon>Eurotiomycetes</taxon>
        <taxon>Eurotiomycetidae</taxon>
        <taxon>Eurotiales</taxon>
        <taxon>Aspergillaceae</taxon>
        <taxon>Aspergillus</taxon>
        <taxon>Aspergillus subgen. Circumdati</taxon>
    </lineage>
</organism>
<dbReference type="GeneID" id="37177514"/>
<evidence type="ECO:0000313" key="2">
    <source>
        <dbReference type="EMBL" id="RAH79074.1"/>
    </source>
</evidence>
<evidence type="ECO:0000313" key="3">
    <source>
        <dbReference type="Proteomes" id="UP000249497"/>
    </source>
</evidence>
<keyword evidence="3" id="KW-1185">Reference proteome</keyword>
<sequence length="294" mass="32785">MRHLKQILLSHRDKFVRDCLTAIAAAVAEQRPDLGPDVSGSAPLSTAKRFRFILLVSENKARRSPGRPQQTPSKNTVESKQTRSPPTKADPSPSTSAALRRLAAVRRMPVDAHSNKELSKVGTHFLGSCLLRVHDWLKPVLLPLQDVGLFPFLPRRQCLHQVFLYQFSVPGLPSTQIRSARTIHDVKCNLRGEAGKASSKEGALNTQHGHITLAAKLPDTLPAVSHLLADKNGWNVWLHKILTSLRSHRAEGLLDASLPRLRPTSPHFDTWEQWSLLVGGWLTKRIDLMTRPSR</sequence>
<feature type="region of interest" description="Disordered" evidence="1">
    <location>
        <begin position="61"/>
        <end position="96"/>
    </location>
</feature>
<proteinExistence type="predicted"/>